<reference evidence="2 3" key="1">
    <citation type="submission" date="2015-12" db="EMBL/GenBank/DDBJ databases">
        <title>The genome of Folsomia candida.</title>
        <authorList>
            <person name="Faddeeva A."/>
            <person name="Derks M.F."/>
            <person name="Anvar Y."/>
            <person name="Smit S."/>
            <person name="Van Straalen N."/>
            <person name="Roelofs D."/>
        </authorList>
    </citation>
    <scope>NUCLEOTIDE SEQUENCE [LARGE SCALE GENOMIC DNA]</scope>
    <source>
        <strain evidence="2 3">VU population</strain>
        <tissue evidence="2">Whole body</tissue>
    </source>
</reference>
<sequence>MFLSRLVSLINVQIKLSNFLGISKISWNPTLSRWQPVLTTRTIRLLIYSPRKFLFILYGVFLTLNNFRLSNYLTTPQFLRSSYWVLTYIGFSPIYLNPEACTNMLNVLLEFERANNLKTSKSPRLLKLSQFWLIQMCLTSGGIPVGVSVLKFLDPCMAPMLRSIYLSRGEGPCEKLPEVGVTLGVIDGFEFLVWYWFASHAAFLVGTSYGTVLTSILAYMEVLEKSGDGMDGGSRKWERPIRNDLFSSVTFQESKPSSSLPLYGRIKVIQAIYNSRFQSFHLTFFYSAGSLAVIFGAFLTISFSHEISGQIALLVYPLIALDALGMTLFICYASGKANLVSHKLKKNWLRDLNCKRKHTLLYKMIKAAAPFKIRFGSNFMEISTVFITLHFCFSSTVNLLLLSNRN</sequence>
<comment type="caution">
    <text evidence="2">The sequence shown here is derived from an EMBL/GenBank/DDBJ whole genome shotgun (WGS) entry which is preliminary data.</text>
</comment>
<evidence type="ECO:0008006" key="4">
    <source>
        <dbReference type="Google" id="ProtNLM"/>
    </source>
</evidence>
<keyword evidence="3" id="KW-1185">Reference proteome</keyword>
<dbReference type="EMBL" id="LNIX01000034">
    <property type="protein sequence ID" value="OXA40163.1"/>
    <property type="molecule type" value="Genomic_DNA"/>
</dbReference>
<feature type="transmembrane region" description="Helical" evidence="1">
    <location>
        <begin position="130"/>
        <end position="153"/>
    </location>
</feature>
<dbReference type="AlphaFoldDB" id="A0A226D4P9"/>
<keyword evidence="1" id="KW-1133">Transmembrane helix</keyword>
<organism evidence="2 3">
    <name type="scientific">Folsomia candida</name>
    <name type="common">Springtail</name>
    <dbReference type="NCBI Taxonomy" id="158441"/>
    <lineage>
        <taxon>Eukaryota</taxon>
        <taxon>Metazoa</taxon>
        <taxon>Ecdysozoa</taxon>
        <taxon>Arthropoda</taxon>
        <taxon>Hexapoda</taxon>
        <taxon>Collembola</taxon>
        <taxon>Entomobryomorpha</taxon>
        <taxon>Isotomoidea</taxon>
        <taxon>Isotomidae</taxon>
        <taxon>Proisotominae</taxon>
        <taxon>Folsomia</taxon>
    </lineage>
</organism>
<gene>
    <name evidence="2" type="ORF">Fcan01_25047</name>
</gene>
<evidence type="ECO:0000313" key="3">
    <source>
        <dbReference type="Proteomes" id="UP000198287"/>
    </source>
</evidence>
<feature type="transmembrane region" description="Helical" evidence="1">
    <location>
        <begin position="382"/>
        <end position="402"/>
    </location>
</feature>
<keyword evidence="1" id="KW-0472">Membrane</keyword>
<dbReference type="Proteomes" id="UP000198287">
    <property type="component" value="Unassembled WGS sequence"/>
</dbReference>
<accession>A0A226D4P9</accession>
<evidence type="ECO:0000256" key="1">
    <source>
        <dbReference type="SAM" id="Phobius"/>
    </source>
</evidence>
<evidence type="ECO:0000313" key="2">
    <source>
        <dbReference type="EMBL" id="OXA40163.1"/>
    </source>
</evidence>
<feature type="transmembrane region" description="Helical" evidence="1">
    <location>
        <begin position="193"/>
        <end position="220"/>
    </location>
</feature>
<feature type="transmembrane region" description="Helical" evidence="1">
    <location>
        <begin position="311"/>
        <end position="335"/>
    </location>
</feature>
<proteinExistence type="predicted"/>
<name>A0A226D4P9_FOLCA</name>
<protein>
    <recommendedName>
        <fullName evidence="4">Odorant receptor</fullName>
    </recommendedName>
</protein>
<keyword evidence="1" id="KW-0812">Transmembrane</keyword>
<feature type="transmembrane region" description="Helical" evidence="1">
    <location>
        <begin position="284"/>
        <end position="305"/>
    </location>
</feature>